<dbReference type="PANTHER" id="PTHR11695:SF648">
    <property type="entry name" value="ZINC-BINDING OXIDOREDUCTASE"/>
    <property type="match status" value="1"/>
</dbReference>
<dbReference type="Pfam" id="PF08240">
    <property type="entry name" value="ADH_N"/>
    <property type="match status" value="1"/>
</dbReference>
<dbReference type="AlphaFoldDB" id="A0A7Y9ZCI8"/>
<keyword evidence="3" id="KW-1185">Reference proteome</keyword>
<dbReference type="SUPFAM" id="SSF50129">
    <property type="entry name" value="GroES-like"/>
    <property type="match status" value="1"/>
</dbReference>
<comment type="caution">
    <text evidence="2">The sequence shown here is derived from an EMBL/GenBank/DDBJ whole genome shotgun (WGS) entry which is preliminary data.</text>
</comment>
<dbReference type="InterPro" id="IPR013154">
    <property type="entry name" value="ADH-like_N"/>
</dbReference>
<dbReference type="RefSeq" id="WP_179398059.1">
    <property type="nucleotide sequence ID" value="NZ_JACBZO010000001.1"/>
</dbReference>
<evidence type="ECO:0000313" key="2">
    <source>
        <dbReference type="EMBL" id="NYI41708.1"/>
    </source>
</evidence>
<dbReference type="Proteomes" id="UP000547973">
    <property type="component" value="Unassembled WGS sequence"/>
</dbReference>
<sequence length="331" mass="34103">MSGAIQYRRFGGPEVLEMMDTPVREPGDGELRIVVKAAGLNPMDEKVFSGDPRLRLVGFVDALSKPAQWFSPGFPKRVRHDFAGIVDAVGSGAGGFAVGDAVLGTLRGAPGTKTKRGSLAEHLVAPVSDVVHKPEALSFESAAALGVVAQTASGALRELDVQRTDIIVISAAAGGVGSLAVQLAMQRGATVVGIAGESNADFLHSLGVIPVAHGARVRDRVLAAAPGSVTKLLDCYGGDYVQLGLSLGLRGSAMGTLVPSPRAIFRGARFTGSRHAQPGDLEAVATLVASGAVKTAIAHTYPFDIEAVRDAFRELSGGHVRGKLVVSLATS</sequence>
<dbReference type="EMBL" id="JACBZO010000001">
    <property type="protein sequence ID" value="NYI41708.1"/>
    <property type="molecule type" value="Genomic_DNA"/>
</dbReference>
<name>A0A7Y9ZCI8_9MICO</name>
<protein>
    <submittedName>
        <fullName evidence="2">NADPH:quinone reductase-like Zn-dependent oxidoreductase</fullName>
    </submittedName>
</protein>
<dbReference type="SMART" id="SM00829">
    <property type="entry name" value="PKS_ER"/>
    <property type="match status" value="1"/>
</dbReference>
<feature type="domain" description="Enoyl reductase (ER)" evidence="1">
    <location>
        <begin position="11"/>
        <end position="326"/>
    </location>
</feature>
<gene>
    <name evidence="2" type="ORF">BKA03_001827</name>
</gene>
<dbReference type="InterPro" id="IPR050700">
    <property type="entry name" value="YIM1/Zinc_Alcohol_DH_Fams"/>
</dbReference>
<dbReference type="InterPro" id="IPR020843">
    <property type="entry name" value="ER"/>
</dbReference>
<organism evidence="2 3">
    <name type="scientific">Demequina lutea</name>
    <dbReference type="NCBI Taxonomy" id="431489"/>
    <lineage>
        <taxon>Bacteria</taxon>
        <taxon>Bacillati</taxon>
        <taxon>Actinomycetota</taxon>
        <taxon>Actinomycetes</taxon>
        <taxon>Micrococcales</taxon>
        <taxon>Demequinaceae</taxon>
        <taxon>Demequina</taxon>
    </lineage>
</organism>
<dbReference type="CDD" id="cd05289">
    <property type="entry name" value="MDR_like_2"/>
    <property type="match status" value="1"/>
</dbReference>
<proteinExistence type="predicted"/>
<dbReference type="GO" id="GO:0016491">
    <property type="term" value="F:oxidoreductase activity"/>
    <property type="evidence" value="ECO:0007669"/>
    <property type="project" value="InterPro"/>
</dbReference>
<dbReference type="Pfam" id="PF13602">
    <property type="entry name" value="ADH_zinc_N_2"/>
    <property type="match status" value="1"/>
</dbReference>
<dbReference type="InterPro" id="IPR011032">
    <property type="entry name" value="GroES-like_sf"/>
</dbReference>
<dbReference type="Gene3D" id="3.40.50.720">
    <property type="entry name" value="NAD(P)-binding Rossmann-like Domain"/>
    <property type="match status" value="1"/>
</dbReference>
<accession>A0A7Y9ZCI8</accession>
<evidence type="ECO:0000259" key="1">
    <source>
        <dbReference type="SMART" id="SM00829"/>
    </source>
</evidence>
<dbReference type="SUPFAM" id="SSF51735">
    <property type="entry name" value="NAD(P)-binding Rossmann-fold domains"/>
    <property type="match status" value="1"/>
</dbReference>
<evidence type="ECO:0000313" key="3">
    <source>
        <dbReference type="Proteomes" id="UP000547973"/>
    </source>
</evidence>
<dbReference type="Gene3D" id="3.90.180.10">
    <property type="entry name" value="Medium-chain alcohol dehydrogenases, catalytic domain"/>
    <property type="match status" value="1"/>
</dbReference>
<reference evidence="2 3" key="1">
    <citation type="submission" date="2020-07" db="EMBL/GenBank/DDBJ databases">
        <title>Sequencing the genomes of 1000 actinobacteria strains.</title>
        <authorList>
            <person name="Klenk H.-P."/>
        </authorList>
    </citation>
    <scope>NUCLEOTIDE SEQUENCE [LARGE SCALE GENOMIC DNA]</scope>
    <source>
        <strain evidence="2 3">DSM 19970</strain>
    </source>
</reference>
<dbReference type="InterPro" id="IPR036291">
    <property type="entry name" value="NAD(P)-bd_dom_sf"/>
</dbReference>
<dbReference type="PANTHER" id="PTHR11695">
    <property type="entry name" value="ALCOHOL DEHYDROGENASE RELATED"/>
    <property type="match status" value="1"/>
</dbReference>